<feature type="domain" description="Aminoglycoside phosphotransferase" evidence="1">
    <location>
        <begin position="35"/>
        <end position="248"/>
    </location>
</feature>
<dbReference type="STRING" id="119641.SAMN05421842_11868"/>
<dbReference type="Pfam" id="PF01636">
    <property type="entry name" value="APH"/>
    <property type="match status" value="1"/>
</dbReference>
<dbReference type="InterPro" id="IPR011009">
    <property type="entry name" value="Kinase-like_dom_sf"/>
</dbReference>
<evidence type="ECO:0000313" key="3">
    <source>
        <dbReference type="Proteomes" id="UP000199263"/>
    </source>
</evidence>
<dbReference type="PANTHER" id="PTHR21310">
    <property type="entry name" value="AMINOGLYCOSIDE PHOSPHOTRANSFERASE-RELATED-RELATED"/>
    <property type="match status" value="1"/>
</dbReference>
<sequence length="318" mass="37570">MEYNWERSLPFLHIDVDTANKLIRKVLNCESIKSITAIQEGCRTSNYIIEIDKKISKYILKIFPDIYDVYEKENNLLNLLKKDIPVQKVYNISKSSIISNRTFGIYEYIDGETLGQAIKSGYIVEKQLVKDVAKSLAMIHKFKFDELGELDKNLKVDKILPPLYTWYEMFMGENFKRRLGENTIREINSIVEKNKDILIDLDKDVSLVHGDFQGTNILIKDKRLVGIIDWEFAMAGHSLADVGQFFRYKRYFNKDLMNIFEEEYNKYSKNKLIKEWYKIAKLRDLVNLIQLISAEEEMPNKYREIKEIILETIEVFRI</sequence>
<organism evidence="2 3">
    <name type="scientific">Clostridium uliginosum</name>
    <dbReference type="NCBI Taxonomy" id="119641"/>
    <lineage>
        <taxon>Bacteria</taxon>
        <taxon>Bacillati</taxon>
        <taxon>Bacillota</taxon>
        <taxon>Clostridia</taxon>
        <taxon>Eubacteriales</taxon>
        <taxon>Clostridiaceae</taxon>
        <taxon>Clostridium</taxon>
    </lineage>
</organism>
<dbReference type="SUPFAM" id="SSF56112">
    <property type="entry name" value="Protein kinase-like (PK-like)"/>
    <property type="match status" value="1"/>
</dbReference>
<name>A0A1I1PAI7_9CLOT</name>
<reference evidence="2 3" key="1">
    <citation type="submission" date="2016-10" db="EMBL/GenBank/DDBJ databases">
        <authorList>
            <person name="de Groot N.N."/>
        </authorList>
    </citation>
    <scope>NUCLEOTIDE SEQUENCE [LARGE SCALE GENOMIC DNA]</scope>
    <source>
        <strain evidence="2 3">DSM 12992</strain>
    </source>
</reference>
<dbReference type="GO" id="GO:0016740">
    <property type="term" value="F:transferase activity"/>
    <property type="evidence" value="ECO:0007669"/>
    <property type="project" value="UniProtKB-KW"/>
</dbReference>
<dbReference type="InterPro" id="IPR002575">
    <property type="entry name" value="Aminoglycoside_PTrfase"/>
</dbReference>
<dbReference type="Proteomes" id="UP000199263">
    <property type="component" value="Unassembled WGS sequence"/>
</dbReference>
<accession>A0A1I1PAI7</accession>
<evidence type="ECO:0000259" key="1">
    <source>
        <dbReference type="Pfam" id="PF01636"/>
    </source>
</evidence>
<dbReference type="AlphaFoldDB" id="A0A1I1PAI7"/>
<gene>
    <name evidence="2" type="ORF">SAMN05421842_11868</name>
</gene>
<protein>
    <submittedName>
        <fullName evidence="2">Phosphotransferase enzyme family protein</fullName>
    </submittedName>
</protein>
<proteinExistence type="predicted"/>
<dbReference type="Gene3D" id="3.90.1200.10">
    <property type="match status" value="1"/>
</dbReference>
<dbReference type="OrthoDB" id="9800774at2"/>
<dbReference type="EMBL" id="FOMG01000018">
    <property type="protein sequence ID" value="SFD06726.1"/>
    <property type="molecule type" value="Genomic_DNA"/>
</dbReference>
<dbReference type="RefSeq" id="WP_090092123.1">
    <property type="nucleotide sequence ID" value="NZ_FOMG01000018.1"/>
</dbReference>
<dbReference type="Gene3D" id="3.30.200.20">
    <property type="entry name" value="Phosphorylase Kinase, domain 1"/>
    <property type="match status" value="1"/>
</dbReference>
<evidence type="ECO:0000313" key="2">
    <source>
        <dbReference type="EMBL" id="SFD06726.1"/>
    </source>
</evidence>
<keyword evidence="3" id="KW-1185">Reference proteome</keyword>
<dbReference type="InterPro" id="IPR051678">
    <property type="entry name" value="AGP_Transferase"/>
</dbReference>
<keyword evidence="2" id="KW-0808">Transferase</keyword>